<sequence length="138" mass="16056">MQFPSILDSSGNSCRIFTFSGRSIALDKKKKVIGGDRCECALNTFILLGDDRTADVVKRANEYFVANRNRLHAAWEDGTKKSFCIGYKEKLFDAFDKEYYTLMNSDNQLYELIGTYIKHHPQEFLSEEETRQRYDNNE</sequence>
<dbReference type="AlphaFoldDB" id="A0AAP9CZH1"/>
<protein>
    <submittedName>
        <fullName evidence="2">DUF4375 domain-containing protein</fullName>
    </submittedName>
</protein>
<dbReference type="Pfam" id="PF14300">
    <property type="entry name" value="DMP19"/>
    <property type="match status" value="1"/>
</dbReference>
<proteinExistence type="predicted"/>
<accession>A0AAP9CZH1</accession>
<evidence type="ECO:0000313" key="2">
    <source>
        <dbReference type="EMBL" id="QCQ37081.1"/>
    </source>
</evidence>
<evidence type="ECO:0000259" key="1">
    <source>
        <dbReference type="Pfam" id="PF14300"/>
    </source>
</evidence>
<feature type="domain" description="DNA mimic protein DMP19 C-terminal" evidence="1">
    <location>
        <begin position="36"/>
        <end position="120"/>
    </location>
</feature>
<dbReference type="EMBL" id="CP036553">
    <property type="protein sequence ID" value="QCQ37081.1"/>
    <property type="molecule type" value="Genomic_DNA"/>
</dbReference>
<dbReference type="Proteomes" id="UP000028294">
    <property type="component" value="Chromosome"/>
</dbReference>
<reference evidence="2 3" key="1">
    <citation type="submission" date="2019-03" db="EMBL/GenBank/DDBJ databases">
        <title>Complete genome assembly of MDR B. fragilis.</title>
        <authorList>
            <person name="Sydenham T.V."/>
            <person name="Hasman H."/>
            <person name="Justesen U.S."/>
        </authorList>
    </citation>
    <scope>NUCLEOTIDE SEQUENCE [LARGE SCALE GENOMIC DNA]</scope>
    <source>
        <strain evidence="2 3">DCMOUH0067B</strain>
    </source>
</reference>
<dbReference type="InterPro" id="IPR025402">
    <property type="entry name" value="DMP19_C"/>
</dbReference>
<evidence type="ECO:0000313" key="3">
    <source>
        <dbReference type="Proteomes" id="UP000028294"/>
    </source>
</evidence>
<gene>
    <name evidence="2" type="ORF">IA74_013705</name>
</gene>
<organism evidence="2 3">
    <name type="scientific">Bacteroides fragilis</name>
    <dbReference type="NCBI Taxonomy" id="817"/>
    <lineage>
        <taxon>Bacteria</taxon>
        <taxon>Pseudomonadati</taxon>
        <taxon>Bacteroidota</taxon>
        <taxon>Bacteroidia</taxon>
        <taxon>Bacteroidales</taxon>
        <taxon>Bacteroidaceae</taxon>
        <taxon>Bacteroides</taxon>
    </lineage>
</organism>
<name>A0AAP9CZH1_BACFG</name>
<dbReference type="Gene3D" id="1.20.1420.60">
    <property type="match status" value="1"/>
</dbReference>